<dbReference type="EMBL" id="JALLAZ020001305">
    <property type="protein sequence ID" value="KAL3777223.1"/>
    <property type="molecule type" value="Genomic_DNA"/>
</dbReference>
<keyword evidence="2" id="KW-1185">Reference proteome</keyword>
<dbReference type="AlphaFoldDB" id="A0ABD3NMX5"/>
<sequence>MRFWIKRRDKLVHSYSLVGYLLSPNQTIMDHAYENRSVIHQEAVVNLIQKLIVDPKLVGVDKSQSLAESISRFWEEYNWFARARAEKLSSAGKLWEDADFKSLKMDEYCKDMVEALDASARPTKMFRNWQETWERKPVGANGDVLLLERLQLKYIGFKLDENEGDHRVFTVHAIELKREPRRKFYQLVAVTKEFDKSLSFEDNDLMHYDVWDFCGETYDCFRVYYDEYATKIMSSQSSFKAASFVCCNRRYDTKPST</sequence>
<reference evidence="1 2" key="1">
    <citation type="submission" date="2024-10" db="EMBL/GenBank/DDBJ databases">
        <title>Updated reference genomes for cyclostephanoid diatoms.</title>
        <authorList>
            <person name="Roberts W.R."/>
            <person name="Alverson A.J."/>
        </authorList>
    </citation>
    <scope>NUCLEOTIDE SEQUENCE [LARGE SCALE GENOMIC DNA]</scope>
    <source>
        <strain evidence="1 2">AJA276-08</strain>
    </source>
</reference>
<protein>
    <submittedName>
        <fullName evidence="1">Uncharacterized protein</fullName>
    </submittedName>
</protein>
<gene>
    <name evidence="1" type="ORF">ACHAW5_007656</name>
</gene>
<name>A0ABD3NMX5_9STRA</name>
<evidence type="ECO:0000313" key="1">
    <source>
        <dbReference type="EMBL" id="KAL3777223.1"/>
    </source>
</evidence>
<proteinExistence type="predicted"/>
<comment type="caution">
    <text evidence="1">The sequence shown here is derived from an EMBL/GenBank/DDBJ whole genome shotgun (WGS) entry which is preliminary data.</text>
</comment>
<evidence type="ECO:0000313" key="2">
    <source>
        <dbReference type="Proteomes" id="UP001530315"/>
    </source>
</evidence>
<organism evidence="1 2">
    <name type="scientific">Stephanodiscus triporus</name>
    <dbReference type="NCBI Taxonomy" id="2934178"/>
    <lineage>
        <taxon>Eukaryota</taxon>
        <taxon>Sar</taxon>
        <taxon>Stramenopiles</taxon>
        <taxon>Ochrophyta</taxon>
        <taxon>Bacillariophyta</taxon>
        <taxon>Coscinodiscophyceae</taxon>
        <taxon>Thalassiosirophycidae</taxon>
        <taxon>Stephanodiscales</taxon>
        <taxon>Stephanodiscaceae</taxon>
        <taxon>Stephanodiscus</taxon>
    </lineage>
</organism>
<accession>A0ABD3NMX5</accession>
<dbReference type="Proteomes" id="UP001530315">
    <property type="component" value="Unassembled WGS sequence"/>
</dbReference>